<dbReference type="PANTHER" id="PTHR47359">
    <property type="entry name" value="PEPTIDOGLYCAN DL-ENDOPEPTIDASE CWLO"/>
    <property type="match status" value="1"/>
</dbReference>
<evidence type="ECO:0000313" key="8">
    <source>
        <dbReference type="Proteomes" id="UP000078397"/>
    </source>
</evidence>
<dbReference type="GO" id="GO:0008234">
    <property type="term" value="F:cysteine-type peptidase activity"/>
    <property type="evidence" value="ECO:0007669"/>
    <property type="project" value="UniProtKB-KW"/>
</dbReference>
<dbReference type="Gene3D" id="3.90.1720.10">
    <property type="entry name" value="endopeptidase domain like (from Nostoc punctiforme)"/>
    <property type="match status" value="1"/>
</dbReference>
<feature type="chain" id="PRO_5008101314" evidence="5">
    <location>
        <begin position="21"/>
        <end position="274"/>
    </location>
</feature>
<keyword evidence="2" id="KW-0645">Protease</keyword>
<dbReference type="InterPro" id="IPR051794">
    <property type="entry name" value="PG_Endopeptidase_C40"/>
</dbReference>
<reference evidence="7 8" key="1">
    <citation type="journal article" date="2016" name="PLoS Pathog.">
        <title>Biosynthesis of antibiotic leucinostatins in bio-control fungus Purpureocillium lilacinum and their inhibition on phytophthora revealed by genome mining.</title>
        <authorList>
            <person name="Wang G."/>
            <person name="Liu Z."/>
            <person name="Lin R."/>
            <person name="Li E."/>
            <person name="Mao Z."/>
            <person name="Ling J."/>
            <person name="Yang Y."/>
            <person name="Yin W.B."/>
            <person name="Xie B."/>
        </authorList>
    </citation>
    <scope>NUCLEOTIDE SEQUENCE [LARGE SCALE GENOMIC DNA]</scope>
    <source>
        <strain evidence="7">170</strain>
    </source>
</reference>
<organism evidence="7 8">
    <name type="scientific">Pochonia chlamydosporia 170</name>
    <dbReference type="NCBI Taxonomy" id="1380566"/>
    <lineage>
        <taxon>Eukaryota</taxon>
        <taxon>Fungi</taxon>
        <taxon>Dikarya</taxon>
        <taxon>Ascomycota</taxon>
        <taxon>Pezizomycotina</taxon>
        <taxon>Sordariomycetes</taxon>
        <taxon>Hypocreomycetidae</taxon>
        <taxon>Hypocreales</taxon>
        <taxon>Clavicipitaceae</taxon>
        <taxon>Pochonia</taxon>
    </lineage>
</organism>
<comment type="caution">
    <text evidence="7">The sequence shown here is derived from an EMBL/GenBank/DDBJ whole genome shotgun (WGS) entry which is preliminary data.</text>
</comment>
<evidence type="ECO:0000256" key="4">
    <source>
        <dbReference type="ARBA" id="ARBA00022807"/>
    </source>
</evidence>
<keyword evidence="5" id="KW-0732">Signal</keyword>
<keyword evidence="8" id="KW-1185">Reference proteome</keyword>
<keyword evidence="3" id="KW-0378">Hydrolase</keyword>
<dbReference type="KEGG" id="pchm:VFPPC_06641"/>
<dbReference type="GeneID" id="28849635"/>
<dbReference type="Pfam" id="PF00877">
    <property type="entry name" value="NLPC_P60"/>
    <property type="match status" value="1"/>
</dbReference>
<evidence type="ECO:0000256" key="5">
    <source>
        <dbReference type="SAM" id="SignalP"/>
    </source>
</evidence>
<gene>
    <name evidence="7" type="ORF">VFPPC_06641</name>
</gene>
<dbReference type="GO" id="GO:0006508">
    <property type="term" value="P:proteolysis"/>
    <property type="evidence" value="ECO:0007669"/>
    <property type="project" value="UniProtKB-KW"/>
</dbReference>
<dbReference type="AlphaFoldDB" id="A0A179F505"/>
<dbReference type="SUPFAM" id="SSF54001">
    <property type="entry name" value="Cysteine proteinases"/>
    <property type="match status" value="1"/>
</dbReference>
<dbReference type="InterPro" id="IPR000064">
    <property type="entry name" value="NLP_P60_dom"/>
</dbReference>
<sequence length="274" mass="28324">MISKFVLAATLLLNGALVVATPLTNNPLTSRGIGDACKGAAGDGSCKNVPDCQGISYTEALCPNDPSNVMCCVENKCNAGGKDGMCRSKAQGCPGGNFADGGSCPGGGDAACCVPDPGMSQTVPQKILAQAQTAAGLPYAWGGGSCAGPTHDNPPWQNGEVGFDCSGLVCWAVCKVTGRDLFTEGLRNTRAMYCADEAKLKYKKVPLAERQAGDAIFFGGACDCGSSSSIHHVGLMMDNNDRFFNAPNDDINKVLESSVSGFGEQPCPFVIRFA</sequence>
<dbReference type="OrthoDB" id="2251794at2759"/>
<evidence type="ECO:0000259" key="6">
    <source>
        <dbReference type="PROSITE" id="PS51935"/>
    </source>
</evidence>
<proteinExistence type="inferred from homology"/>
<dbReference type="PROSITE" id="PS51935">
    <property type="entry name" value="NLPC_P60"/>
    <property type="match status" value="1"/>
</dbReference>
<feature type="signal peptide" evidence="5">
    <location>
        <begin position="1"/>
        <end position="20"/>
    </location>
</feature>
<name>A0A179F505_METCM</name>
<dbReference type="PANTHER" id="PTHR47359:SF3">
    <property type="entry name" value="NLP_P60 DOMAIN-CONTAINING PROTEIN-RELATED"/>
    <property type="match status" value="1"/>
</dbReference>
<accession>A0A179F505</accession>
<dbReference type="RefSeq" id="XP_018138386.1">
    <property type="nucleotide sequence ID" value="XM_018285641.1"/>
</dbReference>
<evidence type="ECO:0000256" key="1">
    <source>
        <dbReference type="ARBA" id="ARBA00007074"/>
    </source>
</evidence>
<dbReference type="InterPro" id="IPR038765">
    <property type="entry name" value="Papain-like_cys_pep_sf"/>
</dbReference>
<dbReference type="EMBL" id="LSBJ02000008">
    <property type="protein sequence ID" value="OAQ60508.1"/>
    <property type="molecule type" value="Genomic_DNA"/>
</dbReference>
<dbReference type="STRING" id="1380566.A0A179F505"/>
<comment type="similarity">
    <text evidence="1">Belongs to the peptidase C40 family.</text>
</comment>
<protein>
    <submittedName>
        <fullName evidence="7">NlpC/P60-like cell-wall peptidase</fullName>
    </submittedName>
</protein>
<keyword evidence="4" id="KW-0788">Thiol protease</keyword>
<evidence type="ECO:0000256" key="2">
    <source>
        <dbReference type="ARBA" id="ARBA00022670"/>
    </source>
</evidence>
<evidence type="ECO:0000313" key="7">
    <source>
        <dbReference type="EMBL" id="OAQ60508.1"/>
    </source>
</evidence>
<dbReference type="Proteomes" id="UP000078397">
    <property type="component" value="Unassembled WGS sequence"/>
</dbReference>
<evidence type="ECO:0000256" key="3">
    <source>
        <dbReference type="ARBA" id="ARBA00022801"/>
    </source>
</evidence>
<feature type="domain" description="NlpC/P60" evidence="6">
    <location>
        <begin position="121"/>
        <end position="274"/>
    </location>
</feature>